<dbReference type="AlphaFoldDB" id="A0A916W9J6"/>
<comment type="subcellular location">
    <subcellularLocation>
        <location evidence="1">Membrane</location>
        <topology evidence="1">Multi-pass membrane protein</topology>
    </subcellularLocation>
</comment>
<evidence type="ECO:0000256" key="11">
    <source>
        <dbReference type="ARBA" id="ARBA00024688"/>
    </source>
</evidence>
<keyword evidence="6" id="KW-0479">Metal-binding</keyword>
<evidence type="ECO:0000256" key="12">
    <source>
        <dbReference type="ARBA" id="ARBA00031399"/>
    </source>
</evidence>
<evidence type="ECO:0000256" key="6">
    <source>
        <dbReference type="ARBA" id="ARBA00022723"/>
    </source>
</evidence>
<evidence type="ECO:0000256" key="8">
    <source>
        <dbReference type="ARBA" id="ARBA00022989"/>
    </source>
</evidence>
<accession>A0A916W9J6</accession>
<comment type="catalytic activity">
    <reaction evidence="13">
        <text>4 Fe(II)-[cytochrome c] + O2 + 8 H(+)(in) = 4 Fe(III)-[cytochrome c] + 2 H2O + 4 H(+)(out)</text>
        <dbReference type="Rhea" id="RHEA:11436"/>
        <dbReference type="Rhea" id="RHEA-COMP:10350"/>
        <dbReference type="Rhea" id="RHEA-COMP:14399"/>
        <dbReference type="ChEBI" id="CHEBI:15377"/>
        <dbReference type="ChEBI" id="CHEBI:15378"/>
        <dbReference type="ChEBI" id="CHEBI:15379"/>
        <dbReference type="ChEBI" id="CHEBI:29033"/>
        <dbReference type="ChEBI" id="CHEBI:29034"/>
        <dbReference type="EC" id="7.1.1.9"/>
    </reaction>
</comment>
<dbReference type="GO" id="GO:0042773">
    <property type="term" value="P:ATP synthesis coupled electron transport"/>
    <property type="evidence" value="ECO:0007669"/>
    <property type="project" value="TreeGrafter"/>
</dbReference>
<reference evidence="16" key="2">
    <citation type="submission" date="2020-09" db="EMBL/GenBank/DDBJ databases">
        <authorList>
            <person name="Sun Q."/>
            <person name="Zhou Y."/>
        </authorList>
    </citation>
    <scope>NUCLEOTIDE SEQUENCE</scope>
    <source>
        <strain evidence="16">CGMCC 1.15320</strain>
    </source>
</reference>
<evidence type="ECO:0000256" key="7">
    <source>
        <dbReference type="ARBA" id="ARBA00022982"/>
    </source>
</evidence>
<evidence type="ECO:0000256" key="14">
    <source>
        <dbReference type="SAM" id="Phobius"/>
    </source>
</evidence>
<feature type="transmembrane region" description="Helical" evidence="14">
    <location>
        <begin position="100"/>
        <end position="124"/>
    </location>
</feature>
<gene>
    <name evidence="16" type="primary">qoxB</name>
    <name evidence="16" type="ORF">GCM10011385_35450</name>
</gene>
<protein>
    <recommendedName>
        <fullName evidence="12">Cytochrome aa3 subunit 2</fullName>
    </recommendedName>
</protein>
<dbReference type="PANTHER" id="PTHR22888:SF9">
    <property type="entry name" value="CYTOCHROME C OXIDASE SUBUNIT 2"/>
    <property type="match status" value="1"/>
</dbReference>
<keyword evidence="17" id="KW-1185">Reference proteome</keyword>
<feature type="domain" description="Cytochrome oxidase subunit II copper A binding" evidence="15">
    <location>
        <begin position="135"/>
        <end position="247"/>
    </location>
</feature>
<feature type="transmembrane region" description="Helical" evidence="14">
    <location>
        <begin position="63"/>
        <end position="88"/>
    </location>
</feature>
<keyword evidence="10 14" id="KW-0472">Membrane</keyword>
<dbReference type="InterPro" id="IPR014222">
    <property type="entry name" value="Cyt_c_oxidase_su2"/>
</dbReference>
<dbReference type="PROSITE" id="PS50857">
    <property type="entry name" value="COX2_CUA"/>
    <property type="match status" value="1"/>
</dbReference>
<reference evidence="16" key="1">
    <citation type="journal article" date="2014" name="Int. J. Syst. Evol. Microbiol.">
        <title>Complete genome sequence of Corynebacterium casei LMG S-19264T (=DSM 44701T), isolated from a smear-ripened cheese.</title>
        <authorList>
            <consortium name="US DOE Joint Genome Institute (JGI-PGF)"/>
            <person name="Walter F."/>
            <person name="Albersmeier A."/>
            <person name="Kalinowski J."/>
            <person name="Ruckert C."/>
        </authorList>
    </citation>
    <scope>NUCLEOTIDE SEQUENCE</scope>
    <source>
        <strain evidence="16">CGMCC 1.15320</strain>
    </source>
</reference>
<dbReference type="PANTHER" id="PTHR22888">
    <property type="entry name" value="CYTOCHROME C OXIDASE, SUBUNIT II"/>
    <property type="match status" value="1"/>
</dbReference>
<feature type="transmembrane region" description="Helical" evidence="14">
    <location>
        <begin position="21"/>
        <end position="43"/>
    </location>
</feature>
<dbReference type="Pfam" id="PF00116">
    <property type="entry name" value="COX2"/>
    <property type="match status" value="1"/>
</dbReference>
<evidence type="ECO:0000259" key="15">
    <source>
        <dbReference type="PROSITE" id="PS50857"/>
    </source>
</evidence>
<evidence type="ECO:0000256" key="9">
    <source>
        <dbReference type="ARBA" id="ARBA00023008"/>
    </source>
</evidence>
<evidence type="ECO:0000256" key="3">
    <source>
        <dbReference type="ARBA" id="ARBA00022448"/>
    </source>
</evidence>
<organism evidence="16 17">
    <name type="scientific">Nitratireductor aestuarii</name>
    <dbReference type="NCBI Taxonomy" id="1735103"/>
    <lineage>
        <taxon>Bacteria</taxon>
        <taxon>Pseudomonadati</taxon>
        <taxon>Pseudomonadota</taxon>
        <taxon>Alphaproteobacteria</taxon>
        <taxon>Hyphomicrobiales</taxon>
        <taxon>Phyllobacteriaceae</taxon>
        <taxon>Nitratireductor</taxon>
    </lineage>
</organism>
<dbReference type="Gene3D" id="2.60.40.420">
    <property type="entry name" value="Cupredoxins - blue copper proteins"/>
    <property type="match status" value="1"/>
</dbReference>
<evidence type="ECO:0000256" key="1">
    <source>
        <dbReference type="ARBA" id="ARBA00004141"/>
    </source>
</evidence>
<evidence type="ECO:0000313" key="17">
    <source>
        <dbReference type="Proteomes" id="UP000636264"/>
    </source>
</evidence>
<dbReference type="InterPro" id="IPR045187">
    <property type="entry name" value="CcO_II"/>
</dbReference>
<dbReference type="SUPFAM" id="SSF49503">
    <property type="entry name" value="Cupredoxins"/>
    <property type="match status" value="1"/>
</dbReference>
<evidence type="ECO:0000256" key="5">
    <source>
        <dbReference type="ARBA" id="ARBA00022692"/>
    </source>
</evidence>
<proteinExistence type="inferred from homology"/>
<evidence type="ECO:0000313" key="16">
    <source>
        <dbReference type="EMBL" id="GGA78230.1"/>
    </source>
</evidence>
<dbReference type="InterPro" id="IPR002429">
    <property type="entry name" value="CcO_II-like_C"/>
</dbReference>
<dbReference type="EMBL" id="BMIF01000014">
    <property type="protein sequence ID" value="GGA78230.1"/>
    <property type="molecule type" value="Genomic_DNA"/>
</dbReference>
<dbReference type="GO" id="GO:0016491">
    <property type="term" value="F:oxidoreductase activity"/>
    <property type="evidence" value="ECO:0007669"/>
    <property type="project" value="InterPro"/>
</dbReference>
<keyword evidence="5 14" id="KW-0812">Transmembrane</keyword>
<dbReference type="GO" id="GO:0005507">
    <property type="term" value="F:copper ion binding"/>
    <property type="evidence" value="ECO:0007669"/>
    <property type="project" value="InterPro"/>
</dbReference>
<evidence type="ECO:0000256" key="2">
    <source>
        <dbReference type="ARBA" id="ARBA00007866"/>
    </source>
</evidence>
<evidence type="ECO:0000256" key="10">
    <source>
        <dbReference type="ARBA" id="ARBA00023136"/>
    </source>
</evidence>
<keyword evidence="3" id="KW-0813">Transport</keyword>
<comment type="similarity">
    <text evidence="2">Belongs to the cytochrome c oxidase subunit 2 family.</text>
</comment>
<keyword evidence="7" id="KW-0249">Electron transport</keyword>
<evidence type="ECO:0000256" key="4">
    <source>
        <dbReference type="ARBA" id="ARBA00022660"/>
    </source>
</evidence>
<keyword evidence="4" id="KW-0679">Respiratory chain</keyword>
<keyword evidence="9" id="KW-0186">Copper</keyword>
<evidence type="ECO:0000256" key="13">
    <source>
        <dbReference type="ARBA" id="ARBA00047816"/>
    </source>
</evidence>
<comment type="function">
    <text evidence="11">Subunits I and II form the functional core of the enzyme complex. Electrons originating in cytochrome c are transferred via heme a and Cu(A) to the binuclear center formed by heme a3 and Cu(B).</text>
</comment>
<sequence>MTRHGHGGRDILFRNLLKDRTAAVTRFTHFRCSLLIVFATLAGCSGDLSTLDPAGPSAASVATLWWIMFTGGTLIFAATSVVLAVAWAKPRLLGANPQRLLILWGGLVLPSIILAALVFSAFALGERLIGASGSPAPLRIEAVAERWMWSFRYLINGAVSEQVLHIPAGEPVEFAVTSEDVIHGFWIPRLGGKIDAVPGHTNMIRLQADRPGRYGGVCAEFCGEGHEIMRFEVVAHPLQEYEAVLDRLAAGEAP</sequence>
<dbReference type="Proteomes" id="UP000636264">
    <property type="component" value="Unassembled WGS sequence"/>
</dbReference>
<dbReference type="PROSITE" id="PS00078">
    <property type="entry name" value="COX2"/>
    <property type="match status" value="1"/>
</dbReference>
<dbReference type="InterPro" id="IPR008972">
    <property type="entry name" value="Cupredoxin"/>
</dbReference>
<dbReference type="GO" id="GO:0016020">
    <property type="term" value="C:membrane"/>
    <property type="evidence" value="ECO:0007669"/>
    <property type="project" value="UniProtKB-SubCell"/>
</dbReference>
<comment type="caution">
    <text evidence="16">The sequence shown here is derived from an EMBL/GenBank/DDBJ whole genome shotgun (WGS) entry which is preliminary data.</text>
</comment>
<dbReference type="GO" id="GO:0004129">
    <property type="term" value="F:cytochrome-c oxidase activity"/>
    <property type="evidence" value="ECO:0007669"/>
    <property type="project" value="UniProtKB-EC"/>
</dbReference>
<name>A0A916W9J6_9HYPH</name>
<dbReference type="InterPro" id="IPR001505">
    <property type="entry name" value="Copper_CuA"/>
</dbReference>
<keyword evidence="8 14" id="KW-1133">Transmembrane helix</keyword>
<dbReference type="NCBIfam" id="TIGR02866">
    <property type="entry name" value="CoxB"/>
    <property type="match status" value="1"/>
</dbReference>